<dbReference type="InterPro" id="IPR050277">
    <property type="entry name" value="Sodium:Solute_Symporter"/>
</dbReference>
<feature type="transmembrane region" description="Helical" evidence="10">
    <location>
        <begin position="278"/>
        <end position="303"/>
    </location>
</feature>
<evidence type="ECO:0000256" key="6">
    <source>
        <dbReference type="ARBA" id="ARBA00022847"/>
    </source>
</evidence>
<gene>
    <name evidence="11" type="ORF">GETHPA_23470</name>
</gene>
<comment type="subcellular location">
    <subcellularLocation>
        <location evidence="1">Cell membrane</location>
        <topology evidence="1">Multi-pass membrane protein</topology>
    </subcellularLocation>
</comment>
<feature type="transmembrane region" description="Helical" evidence="10">
    <location>
        <begin position="131"/>
        <end position="155"/>
    </location>
</feature>
<feature type="transmembrane region" description="Helical" evidence="10">
    <location>
        <begin position="567"/>
        <end position="584"/>
    </location>
</feature>
<feature type="transmembrane region" description="Helical" evidence="10">
    <location>
        <begin position="195"/>
        <end position="214"/>
    </location>
</feature>
<feature type="transmembrane region" description="Helical" evidence="10">
    <location>
        <begin position="437"/>
        <end position="459"/>
    </location>
</feature>
<evidence type="ECO:0000313" key="11">
    <source>
        <dbReference type="EMBL" id="GLH70814.1"/>
    </source>
</evidence>
<accession>A0ABQ5Q9U3</accession>
<comment type="caution">
    <text evidence="11">The sequence shown here is derived from an EMBL/GenBank/DDBJ whole genome shotgun (WGS) entry which is preliminary data.</text>
</comment>
<feature type="transmembrane region" description="Helical" evidence="10">
    <location>
        <begin position="85"/>
        <end position="103"/>
    </location>
</feature>
<evidence type="ECO:0000256" key="10">
    <source>
        <dbReference type="SAM" id="Phobius"/>
    </source>
</evidence>
<dbReference type="CDD" id="cd11480">
    <property type="entry name" value="SLC5sbd_u4"/>
    <property type="match status" value="1"/>
</dbReference>
<dbReference type="EMBL" id="BSDD01000004">
    <property type="protein sequence ID" value="GLH70814.1"/>
    <property type="molecule type" value="Genomic_DNA"/>
</dbReference>
<dbReference type="InterPro" id="IPR001734">
    <property type="entry name" value="Na/solute_symporter"/>
</dbReference>
<evidence type="ECO:0000256" key="4">
    <source>
        <dbReference type="ARBA" id="ARBA00022475"/>
    </source>
</evidence>
<keyword evidence="4" id="KW-1003">Cell membrane</keyword>
<dbReference type="PROSITE" id="PS50283">
    <property type="entry name" value="NA_SOLUT_SYMP_3"/>
    <property type="match status" value="1"/>
</dbReference>
<dbReference type="InterPro" id="IPR038377">
    <property type="entry name" value="Na/Glc_symporter_sf"/>
</dbReference>
<evidence type="ECO:0000256" key="2">
    <source>
        <dbReference type="ARBA" id="ARBA00006434"/>
    </source>
</evidence>
<keyword evidence="3" id="KW-0813">Transport</keyword>
<sequence>MQTQPQQTIIGTLSPVAIFFFLVFIAVTLGITYWAARRTKNAAQFYAAGGGITGLQNGLALAGDYMSAASFLGIAGLVSTKGYDGLIYSVGWLVGWPIVMFLISEPLRNLGKYTFSDVVAFRLRQKPIKTAAAIGSLVTVLFYLTAQMVGAGTLIKLMFNLPYESALFIVGALMIAYVLFGGMLATTWVQIIKAVLLLGGATLLVVLAMSQFGFSYGRLFSEASTKYTGAFLEPGGLITKPLDAFSLGLALMFGTAGLPHILMRFYTVPDAREARKSVFYATGFIGYFYILTVTIGFGAAVLVGRDFITKIDAGGNMAALALAEHIGGGMFLGFLAAVAFATILAVVAGLTLAGASALSHDLYVGVFRHGEANEKEEMKVAKAATVTLGIVAVLLGLLFQRQNVAFMVGLAFAVASSANFPALLMSITWKRFTTTGAVASIYTGLLIAVILIVLSPTVYEDVFQATQVKARTSAAATLTKLDKYSKDPAKTLATLKPKAEALAVAVNTPGATGRIHEANVKELAGLQADIALIEGNRLADALLAAKAAKTKADGEVTKAPFPMKNPGVFSMGGAFLVGILLSLFKREKDAEAKFEAEKVRTYVGIGAEGASSH</sequence>
<dbReference type="PANTHER" id="PTHR48086:SF6">
    <property type="entry name" value="CATION_ACETATE SYMPORTER ACTP"/>
    <property type="match status" value="1"/>
</dbReference>
<evidence type="ECO:0000256" key="9">
    <source>
        <dbReference type="RuleBase" id="RU362091"/>
    </source>
</evidence>
<keyword evidence="12" id="KW-1185">Reference proteome</keyword>
<name>A0ABQ5Q9U3_9BACT</name>
<evidence type="ECO:0000256" key="7">
    <source>
        <dbReference type="ARBA" id="ARBA00022989"/>
    </source>
</evidence>
<feature type="transmembrane region" description="Helical" evidence="10">
    <location>
        <begin position="380"/>
        <end position="399"/>
    </location>
</feature>
<dbReference type="PANTHER" id="PTHR48086">
    <property type="entry name" value="SODIUM/PROLINE SYMPORTER-RELATED"/>
    <property type="match status" value="1"/>
</dbReference>
<evidence type="ECO:0000256" key="8">
    <source>
        <dbReference type="ARBA" id="ARBA00023136"/>
    </source>
</evidence>
<dbReference type="NCBIfam" id="TIGR00813">
    <property type="entry name" value="sss"/>
    <property type="match status" value="1"/>
</dbReference>
<feature type="transmembrane region" description="Helical" evidence="10">
    <location>
        <begin position="405"/>
        <end position="425"/>
    </location>
</feature>
<organism evidence="11 12">
    <name type="scientific">Geothrix rubra</name>
    <dbReference type="NCBI Taxonomy" id="2927977"/>
    <lineage>
        <taxon>Bacteria</taxon>
        <taxon>Pseudomonadati</taxon>
        <taxon>Acidobacteriota</taxon>
        <taxon>Holophagae</taxon>
        <taxon>Holophagales</taxon>
        <taxon>Holophagaceae</taxon>
        <taxon>Geothrix</taxon>
    </lineage>
</organism>
<feature type="transmembrane region" description="Helical" evidence="10">
    <location>
        <begin position="330"/>
        <end position="359"/>
    </location>
</feature>
<feature type="transmembrane region" description="Helical" evidence="10">
    <location>
        <begin position="244"/>
        <end position="266"/>
    </location>
</feature>
<keyword evidence="7 10" id="KW-1133">Transmembrane helix</keyword>
<reference evidence="11 12" key="1">
    <citation type="journal article" date="2023" name="Antonie Van Leeuwenhoek">
        <title>Mesoterricola silvestris gen. nov., sp. nov., Mesoterricola sediminis sp. nov., Geothrix oryzae sp. nov., Geothrix edaphica sp. nov., Geothrix rubra sp. nov., and Geothrix limicola sp. nov., six novel members of Acidobacteriota isolated from soils.</title>
        <authorList>
            <person name="Itoh H."/>
            <person name="Sugisawa Y."/>
            <person name="Mise K."/>
            <person name="Xu Z."/>
            <person name="Kuniyasu M."/>
            <person name="Ushijima N."/>
            <person name="Kawano K."/>
            <person name="Kobayashi E."/>
            <person name="Shiratori Y."/>
            <person name="Masuda Y."/>
            <person name="Senoo K."/>
        </authorList>
    </citation>
    <scope>NUCLEOTIDE SEQUENCE [LARGE SCALE GENOMIC DNA]</scope>
    <source>
        <strain evidence="11 12">Red803</strain>
    </source>
</reference>
<keyword evidence="5 10" id="KW-0812">Transmembrane</keyword>
<comment type="similarity">
    <text evidence="2 9">Belongs to the sodium:solute symporter (SSF) (TC 2.A.21) family.</text>
</comment>
<feature type="transmembrane region" description="Helical" evidence="10">
    <location>
        <begin position="57"/>
        <end position="79"/>
    </location>
</feature>
<evidence type="ECO:0000256" key="5">
    <source>
        <dbReference type="ARBA" id="ARBA00022692"/>
    </source>
</evidence>
<dbReference type="Pfam" id="PF00474">
    <property type="entry name" value="SSF"/>
    <property type="match status" value="1"/>
</dbReference>
<protein>
    <submittedName>
        <fullName evidence="11">Cation acetate symporter</fullName>
    </submittedName>
</protein>
<evidence type="ECO:0000313" key="12">
    <source>
        <dbReference type="Proteomes" id="UP001165089"/>
    </source>
</evidence>
<dbReference type="Proteomes" id="UP001165089">
    <property type="component" value="Unassembled WGS sequence"/>
</dbReference>
<keyword evidence="8 10" id="KW-0472">Membrane</keyword>
<dbReference type="Gene3D" id="1.20.1730.10">
    <property type="entry name" value="Sodium/glucose cotransporter"/>
    <property type="match status" value="1"/>
</dbReference>
<evidence type="ECO:0000256" key="1">
    <source>
        <dbReference type="ARBA" id="ARBA00004651"/>
    </source>
</evidence>
<feature type="transmembrane region" description="Helical" evidence="10">
    <location>
        <begin position="167"/>
        <end position="188"/>
    </location>
</feature>
<evidence type="ECO:0000256" key="3">
    <source>
        <dbReference type="ARBA" id="ARBA00022448"/>
    </source>
</evidence>
<keyword evidence="6" id="KW-0769">Symport</keyword>
<proteinExistence type="inferred from homology"/>
<feature type="transmembrane region" description="Helical" evidence="10">
    <location>
        <begin position="12"/>
        <end position="36"/>
    </location>
</feature>